<dbReference type="SUPFAM" id="SSF63380">
    <property type="entry name" value="Riboflavin synthase domain-like"/>
    <property type="match status" value="1"/>
</dbReference>
<proteinExistence type="inferred from homology"/>
<dbReference type="GO" id="GO:0071949">
    <property type="term" value="F:FAD binding"/>
    <property type="evidence" value="ECO:0007669"/>
    <property type="project" value="TreeGrafter"/>
</dbReference>
<evidence type="ECO:0000256" key="5">
    <source>
        <dbReference type="ARBA" id="ARBA00012229"/>
    </source>
</evidence>
<evidence type="ECO:0000256" key="10">
    <source>
        <dbReference type="ARBA" id="ARBA00022630"/>
    </source>
</evidence>
<dbReference type="EC" id="1.14.12.17" evidence="5"/>
<dbReference type="RefSeq" id="WP_166847284.1">
    <property type="nucleotide sequence ID" value="NZ_JAAONY010000002.1"/>
</dbReference>
<evidence type="ECO:0000256" key="1">
    <source>
        <dbReference type="ARBA" id="ARBA00001970"/>
    </source>
</evidence>
<sequence>MLSEHTIQVVKSTIPLIEGASDILTDHFYRRMFLHNPELQDVFNMSHQRSGRQRAALYDAIAGYAKNIENLEVLKGAVERIAHKHSSFGIQPEQYDIVGHHLIETLRELTGEAFTPEVETAWVEAYGLLANIFIQREESIYQQGEDDTGGWRGKRVFRLREKRSESKLVKSFVFEPVDGAPVMDFLPGQYLGLEVKPSKSENIEIRQYSLSGRSDGRRYQISVKREGMDHPGMVSNYLHDELQTGDEVIIRPPCGDFHFVDRQAPTVLISAGVGLTPMQSMLETLYEHQVGQGLSYLHACNHAGEHSFKDAVSDILGSAHGKQWGWQGHVWYLEGEERAENNSACSVDGFQCHSNMMDLSSVRDDLHLESAHFYVCGPVPFMAFVKQQLLDLGVEEERVHYEVFGPHESL</sequence>
<comment type="caution">
    <text evidence="26">The sequence shown here is derived from an EMBL/GenBank/DDBJ whole genome shotgun (WGS) entry which is preliminary data.</text>
</comment>
<accession>A0A7X0JUX8</accession>
<keyword evidence="16" id="KW-0520">NAD</keyword>
<dbReference type="InterPro" id="IPR000971">
    <property type="entry name" value="Globin"/>
</dbReference>
<evidence type="ECO:0000256" key="18">
    <source>
        <dbReference type="ARBA" id="ARBA00030024"/>
    </source>
</evidence>
<evidence type="ECO:0000313" key="26">
    <source>
        <dbReference type="EMBL" id="MBB6521890.1"/>
    </source>
</evidence>
<dbReference type="InterPro" id="IPR039261">
    <property type="entry name" value="FNR_nucleotide-bd"/>
</dbReference>
<evidence type="ECO:0000259" key="24">
    <source>
        <dbReference type="PROSITE" id="PS01033"/>
    </source>
</evidence>
<keyword evidence="12" id="KW-0274">FAD</keyword>
<evidence type="ECO:0000256" key="15">
    <source>
        <dbReference type="ARBA" id="ARBA00023004"/>
    </source>
</evidence>
<dbReference type="Proteomes" id="UP000528457">
    <property type="component" value="Unassembled WGS sequence"/>
</dbReference>
<dbReference type="Gene3D" id="1.10.490.10">
    <property type="entry name" value="Globins"/>
    <property type="match status" value="1"/>
</dbReference>
<dbReference type="InterPro" id="IPR017938">
    <property type="entry name" value="Riboflavin_synthase-like_b-brl"/>
</dbReference>
<reference evidence="26 27" key="1">
    <citation type="submission" date="2020-08" db="EMBL/GenBank/DDBJ databases">
        <title>Genomic Encyclopedia of Type Strains, Phase IV (KMG-IV): sequencing the most valuable type-strain genomes for metagenomic binning, comparative biology and taxonomic classification.</title>
        <authorList>
            <person name="Goeker M."/>
        </authorList>
    </citation>
    <scope>NUCLEOTIDE SEQUENCE [LARGE SCALE GENOMIC DNA]</scope>
    <source>
        <strain evidence="26 27">DSM 22368</strain>
    </source>
</reference>
<comment type="catalytic activity">
    <reaction evidence="22">
        <text>2 nitric oxide + NADPH + 2 O2 = 2 nitrate + NADP(+) + H(+)</text>
        <dbReference type="Rhea" id="RHEA:19465"/>
        <dbReference type="ChEBI" id="CHEBI:15378"/>
        <dbReference type="ChEBI" id="CHEBI:15379"/>
        <dbReference type="ChEBI" id="CHEBI:16480"/>
        <dbReference type="ChEBI" id="CHEBI:17632"/>
        <dbReference type="ChEBI" id="CHEBI:57783"/>
        <dbReference type="ChEBI" id="CHEBI:58349"/>
        <dbReference type="EC" id="1.14.12.17"/>
    </reaction>
</comment>
<dbReference type="InParanoid" id="A0A7X0JUX8"/>
<dbReference type="Gene3D" id="3.40.50.80">
    <property type="entry name" value="Nucleotide-binding domain of ferredoxin-NADP reductase (FNR) module"/>
    <property type="match status" value="1"/>
</dbReference>
<dbReference type="GO" id="GO:0046872">
    <property type="term" value="F:metal ion binding"/>
    <property type="evidence" value="ECO:0007669"/>
    <property type="project" value="UniProtKB-KW"/>
</dbReference>
<keyword evidence="26" id="KW-0223">Dioxygenase</keyword>
<dbReference type="NCBIfam" id="NF009805">
    <property type="entry name" value="PRK13289.1"/>
    <property type="match status" value="1"/>
</dbReference>
<dbReference type="InterPro" id="IPR008333">
    <property type="entry name" value="Cbr1-like_FAD-bd_dom"/>
</dbReference>
<evidence type="ECO:0000256" key="6">
    <source>
        <dbReference type="ARBA" id="ARBA00014637"/>
    </source>
</evidence>
<keyword evidence="27" id="KW-1185">Reference proteome</keyword>
<dbReference type="FunCoup" id="A0A7X0JUX8">
    <property type="interactions" value="168"/>
</dbReference>
<dbReference type="PANTHER" id="PTHR43396:SF3">
    <property type="entry name" value="FLAVOHEMOPROTEIN"/>
    <property type="match status" value="1"/>
</dbReference>
<evidence type="ECO:0000256" key="12">
    <source>
        <dbReference type="ARBA" id="ARBA00022827"/>
    </source>
</evidence>
<dbReference type="PRINTS" id="PR00410">
    <property type="entry name" value="PHEHYDRXLASE"/>
</dbReference>
<evidence type="ECO:0000256" key="19">
    <source>
        <dbReference type="ARBA" id="ARBA00030929"/>
    </source>
</evidence>
<evidence type="ECO:0000256" key="9">
    <source>
        <dbReference type="ARBA" id="ARBA00022621"/>
    </source>
</evidence>
<dbReference type="SUPFAM" id="SSF52343">
    <property type="entry name" value="Ferredoxin reductase-like, C-terminal NADP-linked domain"/>
    <property type="match status" value="1"/>
</dbReference>
<evidence type="ECO:0000256" key="17">
    <source>
        <dbReference type="ARBA" id="ARBA00025094"/>
    </source>
</evidence>
<dbReference type="Pfam" id="PF00042">
    <property type="entry name" value="Globin"/>
    <property type="match status" value="1"/>
</dbReference>
<keyword evidence="8 23" id="KW-0349">Heme</keyword>
<dbReference type="PANTHER" id="PTHR43396">
    <property type="entry name" value="FLAVOHEMOPROTEIN"/>
    <property type="match status" value="1"/>
</dbReference>
<dbReference type="GO" id="GO:0008941">
    <property type="term" value="F:nitric oxide dioxygenase NAD(P)H activity"/>
    <property type="evidence" value="ECO:0007669"/>
    <property type="project" value="UniProtKB-EC"/>
</dbReference>
<keyword evidence="9 23" id="KW-0561">Oxygen transport</keyword>
<dbReference type="GO" id="GO:0019825">
    <property type="term" value="F:oxygen binding"/>
    <property type="evidence" value="ECO:0007669"/>
    <property type="project" value="InterPro"/>
</dbReference>
<dbReference type="Gene3D" id="2.40.30.10">
    <property type="entry name" value="Translation factors"/>
    <property type="match status" value="1"/>
</dbReference>
<comment type="cofactor">
    <cofactor evidence="1">
        <name>heme b</name>
        <dbReference type="ChEBI" id="CHEBI:60344"/>
    </cofactor>
</comment>
<dbReference type="EMBL" id="JACHHT010000002">
    <property type="protein sequence ID" value="MBB6521890.1"/>
    <property type="molecule type" value="Genomic_DNA"/>
</dbReference>
<feature type="domain" description="Globin" evidence="24">
    <location>
        <begin position="1"/>
        <end position="138"/>
    </location>
</feature>
<dbReference type="InterPro" id="IPR001433">
    <property type="entry name" value="OxRdtase_FAD/NAD-bd"/>
</dbReference>
<comment type="similarity">
    <text evidence="3">In the C-terminal section; belongs to the flavoprotein pyridine nucleotide cytochrome reductase family.</text>
</comment>
<evidence type="ECO:0000256" key="16">
    <source>
        <dbReference type="ARBA" id="ARBA00023027"/>
    </source>
</evidence>
<keyword evidence="14 26" id="KW-0560">Oxidoreductase</keyword>
<protein>
    <recommendedName>
        <fullName evidence="6">Flavohemoprotein</fullName>
        <ecNumber evidence="5">1.14.12.17</ecNumber>
    </recommendedName>
    <alternativeName>
        <fullName evidence="19">Flavohemoglobin</fullName>
    </alternativeName>
    <alternativeName>
        <fullName evidence="18">Hemoglobin-like protein</fullName>
    </alternativeName>
    <alternativeName>
        <fullName evidence="20">Nitric oxide dioxygenase</fullName>
    </alternativeName>
</protein>
<evidence type="ECO:0000256" key="20">
    <source>
        <dbReference type="ARBA" id="ARBA00033187"/>
    </source>
</evidence>
<dbReference type="AlphaFoldDB" id="A0A7X0JUX8"/>
<evidence type="ECO:0000259" key="25">
    <source>
        <dbReference type="PROSITE" id="PS51384"/>
    </source>
</evidence>
<dbReference type="FunFam" id="2.40.30.10:FF:000034">
    <property type="entry name" value="Flavohemoprotein"/>
    <property type="match status" value="1"/>
</dbReference>
<keyword evidence="23" id="KW-0813">Transport</keyword>
<evidence type="ECO:0000256" key="14">
    <source>
        <dbReference type="ARBA" id="ARBA00023002"/>
    </source>
</evidence>
<dbReference type="FunFam" id="1.10.490.10:FF:000003">
    <property type="entry name" value="Flavohemoprotein"/>
    <property type="match status" value="1"/>
</dbReference>
<evidence type="ECO:0000256" key="22">
    <source>
        <dbReference type="ARBA" id="ARBA00049433"/>
    </source>
</evidence>
<comment type="cofactor">
    <cofactor evidence="2">
        <name>FAD</name>
        <dbReference type="ChEBI" id="CHEBI:57692"/>
    </cofactor>
</comment>
<comment type="similarity">
    <text evidence="4">Belongs to the globin family. Two-domain flavohemoproteins subfamily.</text>
</comment>
<dbReference type="GO" id="GO:0020037">
    <property type="term" value="F:heme binding"/>
    <property type="evidence" value="ECO:0007669"/>
    <property type="project" value="InterPro"/>
</dbReference>
<organism evidence="26 27">
    <name type="scientific">Pseudoteredinibacter isoporae</name>
    <dbReference type="NCBI Taxonomy" id="570281"/>
    <lineage>
        <taxon>Bacteria</taxon>
        <taxon>Pseudomonadati</taxon>
        <taxon>Pseudomonadota</taxon>
        <taxon>Gammaproteobacteria</taxon>
        <taxon>Cellvibrionales</taxon>
        <taxon>Cellvibrionaceae</taxon>
        <taxon>Pseudoteredinibacter</taxon>
    </lineage>
</organism>
<dbReference type="CDD" id="cd06184">
    <property type="entry name" value="flavohem_like_fad_nad_binding"/>
    <property type="match status" value="1"/>
</dbReference>
<evidence type="ECO:0000256" key="7">
    <source>
        <dbReference type="ARBA" id="ARBA00022575"/>
    </source>
</evidence>
<dbReference type="GO" id="GO:0009636">
    <property type="term" value="P:response to toxic substance"/>
    <property type="evidence" value="ECO:0007669"/>
    <property type="project" value="UniProtKB-KW"/>
</dbReference>
<evidence type="ECO:0000256" key="13">
    <source>
        <dbReference type="ARBA" id="ARBA00022857"/>
    </source>
</evidence>
<feature type="domain" description="FAD-binding FR-type" evidence="25">
    <location>
        <begin position="152"/>
        <end position="260"/>
    </location>
</feature>
<evidence type="ECO:0000256" key="8">
    <source>
        <dbReference type="ARBA" id="ARBA00022617"/>
    </source>
</evidence>
<evidence type="ECO:0000256" key="3">
    <source>
        <dbReference type="ARBA" id="ARBA00006401"/>
    </source>
</evidence>
<dbReference type="GO" id="GO:0005344">
    <property type="term" value="F:oxygen carrier activity"/>
    <property type="evidence" value="ECO:0007669"/>
    <property type="project" value="UniProtKB-KW"/>
</dbReference>
<dbReference type="Pfam" id="PF00970">
    <property type="entry name" value="FAD_binding_6"/>
    <property type="match status" value="1"/>
</dbReference>
<dbReference type="PROSITE" id="PS51384">
    <property type="entry name" value="FAD_FR"/>
    <property type="match status" value="1"/>
</dbReference>
<dbReference type="GO" id="GO:0071500">
    <property type="term" value="P:cellular response to nitrosative stress"/>
    <property type="evidence" value="ECO:0007669"/>
    <property type="project" value="TreeGrafter"/>
</dbReference>
<keyword evidence="15" id="KW-0408">Iron</keyword>
<evidence type="ECO:0000313" key="27">
    <source>
        <dbReference type="Proteomes" id="UP000528457"/>
    </source>
</evidence>
<dbReference type="GO" id="GO:0046210">
    <property type="term" value="P:nitric oxide catabolic process"/>
    <property type="evidence" value="ECO:0007669"/>
    <property type="project" value="TreeGrafter"/>
</dbReference>
<evidence type="ECO:0000256" key="23">
    <source>
        <dbReference type="RuleBase" id="RU000356"/>
    </source>
</evidence>
<keyword evidence="13" id="KW-0521">NADP</keyword>
<evidence type="ECO:0000256" key="2">
    <source>
        <dbReference type="ARBA" id="ARBA00001974"/>
    </source>
</evidence>
<dbReference type="InterPro" id="IPR017927">
    <property type="entry name" value="FAD-bd_FR_type"/>
</dbReference>
<dbReference type="PROSITE" id="PS01033">
    <property type="entry name" value="GLOBIN"/>
    <property type="match status" value="1"/>
</dbReference>
<keyword evidence="10" id="KW-0285">Flavoprotein</keyword>
<keyword evidence="11" id="KW-0479">Metal-binding</keyword>
<gene>
    <name evidence="26" type="ORF">HNR48_002175</name>
</gene>
<dbReference type="Pfam" id="PF00175">
    <property type="entry name" value="NAD_binding_1"/>
    <property type="match status" value="1"/>
</dbReference>
<dbReference type="SUPFAM" id="SSF46458">
    <property type="entry name" value="Globin-like"/>
    <property type="match status" value="1"/>
</dbReference>
<keyword evidence="7" id="KW-0216">Detoxification</keyword>
<comment type="catalytic activity">
    <reaction evidence="21">
        <text>2 nitric oxide + NADH + 2 O2 = 2 nitrate + NAD(+) + H(+)</text>
        <dbReference type="Rhea" id="RHEA:19469"/>
        <dbReference type="ChEBI" id="CHEBI:15378"/>
        <dbReference type="ChEBI" id="CHEBI:15379"/>
        <dbReference type="ChEBI" id="CHEBI:16480"/>
        <dbReference type="ChEBI" id="CHEBI:17632"/>
        <dbReference type="ChEBI" id="CHEBI:57540"/>
        <dbReference type="ChEBI" id="CHEBI:57945"/>
        <dbReference type="EC" id="1.14.12.17"/>
    </reaction>
</comment>
<evidence type="ECO:0000256" key="11">
    <source>
        <dbReference type="ARBA" id="ARBA00022723"/>
    </source>
</evidence>
<dbReference type="InterPro" id="IPR012292">
    <property type="entry name" value="Globin/Proto"/>
</dbReference>
<evidence type="ECO:0000256" key="21">
    <source>
        <dbReference type="ARBA" id="ARBA00048649"/>
    </source>
</evidence>
<dbReference type="InterPro" id="IPR009050">
    <property type="entry name" value="Globin-like_sf"/>
</dbReference>
<name>A0A7X0JUX8_9GAMM</name>
<evidence type="ECO:0000256" key="4">
    <source>
        <dbReference type="ARBA" id="ARBA00008414"/>
    </source>
</evidence>
<comment type="function">
    <text evidence="17">Is involved in NO detoxification in an aerobic process, termed nitric oxide dioxygenase (NOD) reaction that utilizes O(2) and NAD(P)H to convert NO to nitrate, which protects the bacterium from various noxious nitrogen compounds. Therefore, plays a central role in the inducible response to nitrosative stress.</text>
</comment>